<dbReference type="PANTHER" id="PTHR10662:SF12">
    <property type="entry name" value="NUCLEAR RNA EXPORT FACTOR 3"/>
    <property type="match status" value="1"/>
</dbReference>
<dbReference type="Pfam" id="PF22602">
    <property type="entry name" value="NXF_NTF2"/>
    <property type="match status" value="1"/>
</dbReference>
<keyword evidence="2" id="KW-0539">Nucleus</keyword>
<dbReference type="SUPFAM" id="SSF54427">
    <property type="entry name" value="NTF2-like"/>
    <property type="match status" value="1"/>
</dbReference>
<dbReference type="InterPro" id="IPR002075">
    <property type="entry name" value="NTF2_dom"/>
</dbReference>
<dbReference type="OrthoDB" id="25872at2759"/>
<evidence type="ECO:0000259" key="3">
    <source>
        <dbReference type="Pfam" id="PF22602"/>
    </source>
</evidence>
<evidence type="ECO:0000313" key="5">
    <source>
        <dbReference type="RefSeq" id="XP_006877379.1"/>
    </source>
</evidence>
<reference evidence="5" key="1">
    <citation type="submission" date="2025-08" db="UniProtKB">
        <authorList>
            <consortium name="RefSeq"/>
        </authorList>
    </citation>
    <scope>IDENTIFICATION</scope>
    <source>
        <tissue evidence="5">Spleen</tissue>
    </source>
</reference>
<comment type="subcellular location">
    <subcellularLocation>
        <location evidence="1">Nucleus</location>
    </subcellularLocation>
</comment>
<dbReference type="GO" id="GO:0005634">
    <property type="term" value="C:nucleus"/>
    <property type="evidence" value="ECO:0007669"/>
    <property type="project" value="UniProtKB-SubCell"/>
</dbReference>
<dbReference type="Gene3D" id="3.10.450.50">
    <property type="match status" value="1"/>
</dbReference>
<dbReference type="PANTHER" id="PTHR10662">
    <property type="entry name" value="NUCLEAR RNA EXPORT FACTOR"/>
    <property type="match status" value="1"/>
</dbReference>
<evidence type="ECO:0000256" key="2">
    <source>
        <dbReference type="ARBA" id="ARBA00023242"/>
    </source>
</evidence>
<dbReference type="GO" id="GO:0016973">
    <property type="term" value="P:poly(A)+ mRNA export from nucleus"/>
    <property type="evidence" value="ECO:0007669"/>
    <property type="project" value="TreeGrafter"/>
</dbReference>
<proteinExistence type="predicted"/>
<protein>
    <submittedName>
        <fullName evidence="5">Nuclear RNA export factor 3-like</fullName>
    </submittedName>
</protein>
<organism evidence="4 5">
    <name type="scientific">Chrysochloris asiatica</name>
    <name type="common">Cape golden mole</name>
    <dbReference type="NCBI Taxonomy" id="185453"/>
    <lineage>
        <taxon>Eukaryota</taxon>
        <taxon>Metazoa</taxon>
        <taxon>Chordata</taxon>
        <taxon>Craniata</taxon>
        <taxon>Vertebrata</taxon>
        <taxon>Euteleostomi</taxon>
        <taxon>Mammalia</taxon>
        <taxon>Eutheria</taxon>
        <taxon>Afrotheria</taxon>
        <taxon>Chrysochloridae</taxon>
        <taxon>Chrysochlorinae</taxon>
        <taxon>Chrysochloris</taxon>
    </lineage>
</organism>
<evidence type="ECO:0000313" key="4">
    <source>
        <dbReference type="Proteomes" id="UP000504623"/>
    </source>
</evidence>
<sequence length="330" mass="37267">MLWAAGHIKENDYQGDSFKRRARCWCVSQRRYINCTESVGPGIHQSSHQEQYGDIAMRDGHMGAGVKYTLYAIPTYYQSDILHKGEQIHGNIEREQSSRGRIREQTGWDNQEVVKITIPRGVKYDELVPDLIQSKCNFSLSLYAPGAGVKKVKLVKVIKKASDSCQETLDLLRLHSDPGVMTQGKLDKVKGLELEERCADPSPDKPNNVSTLLELFPKVLCLDGQELPRPGICDAENNKKFPTCKESILGSETLQKLLMKFLTQCYWIYNYGDQQGLLGAYHNEACFSLTILFNPEDPHSSSLVKNATDSRDMEKCKGPDLMSHLLKHKT</sequence>
<dbReference type="InterPro" id="IPR032710">
    <property type="entry name" value="NTF2-like_dom_sf"/>
</dbReference>
<feature type="domain" description="Nuclear transport factor 2" evidence="3">
    <location>
        <begin position="258"/>
        <end position="329"/>
    </location>
</feature>
<dbReference type="RefSeq" id="XP_006877379.1">
    <property type="nucleotide sequence ID" value="XM_006877317.1"/>
</dbReference>
<dbReference type="AlphaFoldDB" id="A0A9B0X0X9"/>
<gene>
    <name evidence="5" type="primary">LOC102828146</name>
</gene>
<dbReference type="InterPro" id="IPR030217">
    <property type="entry name" value="NXF_fam"/>
</dbReference>
<accession>A0A9B0X0X9</accession>
<dbReference type="GO" id="GO:0003723">
    <property type="term" value="F:RNA binding"/>
    <property type="evidence" value="ECO:0007669"/>
    <property type="project" value="TreeGrafter"/>
</dbReference>
<dbReference type="GeneID" id="102828146"/>
<keyword evidence="4" id="KW-1185">Reference proteome</keyword>
<evidence type="ECO:0000256" key="1">
    <source>
        <dbReference type="ARBA" id="ARBA00004123"/>
    </source>
</evidence>
<name>A0A9B0X0X9_CHRAS</name>
<dbReference type="Proteomes" id="UP000504623">
    <property type="component" value="Unplaced"/>
</dbReference>